<keyword evidence="2" id="KW-0732">Signal</keyword>
<dbReference type="AlphaFoldDB" id="O44144"/>
<dbReference type="RefSeq" id="NP_500041.2">
    <property type="nucleotide sequence ID" value="NM_067640.10"/>
</dbReference>
<feature type="compositionally biased region" description="Low complexity" evidence="1">
    <location>
        <begin position="273"/>
        <end position="331"/>
    </location>
</feature>
<reference evidence="3 4" key="1">
    <citation type="journal article" date="1998" name="Science">
        <title>Genome sequence of the nematode C. elegans: a platform for investigating biology.</title>
        <authorList>
            <consortium name="The C. elegans sequencing consortium"/>
            <person name="Sulson J.E."/>
            <person name="Waterston R."/>
        </authorList>
    </citation>
    <scope>NUCLEOTIDE SEQUENCE [LARGE SCALE GENOMIC DNA]</scope>
    <source>
        <strain evidence="3 4">Bristol N2</strain>
    </source>
</reference>
<dbReference type="STRING" id="6239.C44B12.5.1"/>
<dbReference type="KEGG" id="cel:CELE_C44B12.5"/>
<dbReference type="IntAct" id="O44144">
    <property type="interactions" value="3"/>
</dbReference>
<name>O44144_CAEEL</name>
<proteinExistence type="evidence at protein level"/>
<evidence type="ECO:0000256" key="2">
    <source>
        <dbReference type="SAM" id="SignalP"/>
    </source>
</evidence>
<feature type="region of interest" description="Disordered" evidence="1">
    <location>
        <begin position="272"/>
        <end position="331"/>
    </location>
</feature>
<dbReference type="WormBase" id="C44B12.5">
    <property type="protein sequence ID" value="CE48800"/>
    <property type="gene ID" value="WBGene00016638"/>
    <property type="gene designation" value="perm-4"/>
</dbReference>
<evidence type="ECO:0000313" key="3">
    <source>
        <dbReference type="EMBL" id="CCD67230.2"/>
    </source>
</evidence>
<dbReference type="PaxDb" id="6239-C44B12.5"/>
<dbReference type="PeptideAtlas" id="O44144"/>
<evidence type="ECO:0007829" key="6">
    <source>
        <dbReference type="PeptideAtlas" id="O44144"/>
    </source>
</evidence>
<feature type="region of interest" description="Disordered" evidence="1">
    <location>
        <begin position="218"/>
        <end position="243"/>
    </location>
</feature>
<dbReference type="Bgee" id="WBGene00016638">
    <property type="expression patterns" value="Expressed in germ line (C elegans) and 3 other cell types or tissues"/>
</dbReference>
<dbReference type="FunCoup" id="O44144">
    <property type="interactions" value="416"/>
</dbReference>
<accession>O44144</accession>
<dbReference type="MINT" id="O44144"/>
<dbReference type="CTD" id="176932"/>
<dbReference type="OMA" id="KCVCCAP"/>
<keyword evidence="6" id="KW-1267">Proteomics identification</keyword>
<dbReference type="HOGENOM" id="CLU_850557_0_0_1"/>
<feature type="chain" id="PRO_5004158258" evidence="2">
    <location>
        <begin position="18"/>
        <end position="331"/>
    </location>
</feature>
<dbReference type="eggNOG" id="ENOG502TGM8">
    <property type="taxonomic scope" value="Eukaryota"/>
</dbReference>
<feature type="signal peptide" evidence="2">
    <location>
        <begin position="1"/>
        <end position="17"/>
    </location>
</feature>
<keyword evidence="4" id="KW-1185">Reference proteome</keyword>
<evidence type="ECO:0000313" key="4">
    <source>
        <dbReference type="Proteomes" id="UP000001940"/>
    </source>
</evidence>
<feature type="compositionally biased region" description="Polar residues" evidence="1">
    <location>
        <begin position="219"/>
        <end position="243"/>
    </location>
</feature>
<dbReference type="PIR" id="T32513">
    <property type="entry name" value="T32513"/>
</dbReference>
<organism evidence="3 4">
    <name type="scientific">Caenorhabditis elegans</name>
    <dbReference type="NCBI Taxonomy" id="6239"/>
    <lineage>
        <taxon>Eukaryota</taxon>
        <taxon>Metazoa</taxon>
        <taxon>Ecdysozoa</taxon>
        <taxon>Nematoda</taxon>
        <taxon>Chromadorea</taxon>
        <taxon>Rhabditida</taxon>
        <taxon>Rhabditina</taxon>
        <taxon>Rhabditomorpha</taxon>
        <taxon>Rhabditoidea</taxon>
        <taxon>Rhabditidae</taxon>
        <taxon>Peloderinae</taxon>
        <taxon>Caenorhabditis</taxon>
    </lineage>
</organism>
<dbReference type="DIP" id="DIP-26823N"/>
<dbReference type="OrthoDB" id="5870816at2759"/>
<protein>
    <submittedName>
        <fullName evidence="3">PERMeable eggshell</fullName>
    </submittedName>
</protein>
<dbReference type="Proteomes" id="UP000001940">
    <property type="component" value="Chromosome IV"/>
</dbReference>
<feature type="region of interest" description="Disordered" evidence="1">
    <location>
        <begin position="154"/>
        <end position="185"/>
    </location>
</feature>
<dbReference type="UCSC" id="C44B12.5.1">
    <property type="organism name" value="c. elegans"/>
</dbReference>
<gene>
    <name evidence="3 5" type="primary">perm-4</name>
    <name evidence="5" type="ORF">C44B12.5</name>
    <name evidence="3" type="ORF">CELE_C44B12.5</name>
</gene>
<dbReference type="InParanoid" id="O44144"/>
<feature type="compositionally biased region" description="Acidic residues" evidence="1">
    <location>
        <begin position="165"/>
        <end position="176"/>
    </location>
</feature>
<dbReference type="GeneID" id="176932"/>
<dbReference type="EMBL" id="BX284604">
    <property type="protein sequence ID" value="CCD67230.2"/>
    <property type="molecule type" value="Genomic_DNA"/>
</dbReference>
<dbReference type="AGR" id="WB:WBGene00016638"/>
<evidence type="ECO:0000256" key="1">
    <source>
        <dbReference type="SAM" id="MobiDB-lite"/>
    </source>
</evidence>
<sequence length="331" mass="34966">MKTVLLLTVASLAAVLGAKPTPTEEVKSEAAAGRYGGRPSYGGGGYGNGGGYGYPAFGPGYWQPLIQDRFVCDLDASVLLVVDSVRRHHRHPQPYYGGAPSVPANRAVRVKCSEVATHDEDSCNFCCQQTARRDTSLPNDQLFGFLAITKDDDDETFKRSKRGADDDDDNDSDSDEKDGKHGRGRFHKVDSTYLSEANWEPKKYHKNVKCVCCAPRSSPAAQNPSYNNNAAQSPPTGYNNNANAFVQPQPVAAQSPPMSASQPLVDLWQSENTAPSTSWGAAPAAPSTSWGAAPAAPPTWGGAPTAAPTWGAANDAPPAATPAPVAASNAY</sequence>
<evidence type="ECO:0000313" key="5">
    <source>
        <dbReference type="WormBase" id="C44B12.5"/>
    </source>
</evidence>